<dbReference type="EMBL" id="JADEYS010000005">
    <property type="protein sequence ID" value="MBE9397000.1"/>
    <property type="molecule type" value="Genomic_DNA"/>
</dbReference>
<keyword evidence="2" id="KW-0812">Transmembrane</keyword>
<evidence type="ECO:0000313" key="4">
    <source>
        <dbReference type="EMBL" id="MBE9397000.1"/>
    </source>
</evidence>
<evidence type="ECO:0000313" key="5">
    <source>
        <dbReference type="Proteomes" id="UP000640333"/>
    </source>
</evidence>
<dbReference type="Proteomes" id="UP000640333">
    <property type="component" value="Unassembled WGS sequence"/>
</dbReference>
<name>A0A8J7F8C8_9GAMM</name>
<feature type="domain" description="Type IV pilin Tt1218-like" evidence="3">
    <location>
        <begin position="35"/>
        <end position="103"/>
    </location>
</feature>
<keyword evidence="2" id="KW-1133">Transmembrane helix</keyword>
<dbReference type="NCBIfam" id="TIGR02532">
    <property type="entry name" value="IV_pilin_GFxxxE"/>
    <property type="match status" value="1"/>
</dbReference>
<dbReference type="InterPro" id="IPR013362">
    <property type="entry name" value="Pilus_4_PilV"/>
</dbReference>
<dbReference type="InterPro" id="IPR054402">
    <property type="entry name" value="Tt1218-like_dom"/>
</dbReference>
<feature type="transmembrane region" description="Helical" evidence="2">
    <location>
        <begin position="12"/>
        <end position="40"/>
    </location>
</feature>
<accession>A0A8J7F8C8</accession>
<evidence type="ECO:0000256" key="1">
    <source>
        <dbReference type="SAM" id="MobiDB-lite"/>
    </source>
</evidence>
<keyword evidence="5" id="KW-1185">Reference proteome</keyword>
<dbReference type="InterPro" id="IPR012902">
    <property type="entry name" value="N_methyl_site"/>
</dbReference>
<keyword evidence="2" id="KW-0472">Membrane</keyword>
<comment type="caution">
    <text evidence="4">The sequence shown here is derived from an EMBL/GenBank/DDBJ whole genome shotgun (WGS) entry which is preliminary data.</text>
</comment>
<sequence>MMVSVGPMGERGYTLIEVLVALLLTSLGLMGMAGLQVVSLKQNQSAYMRSQATILAYDIIDRMRANVAAVENGNYFLASGTEDSDCETTAGCTDAEMAAHDVFRWQARLAEELPLGSGLVCRDTDPDDSTDGDITTPACGTSTDTDLPIVVYVWWNDERASNAVSTRLAVSASL</sequence>
<proteinExistence type="predicted"/>
<dbReference type="AlphaFoldDB" id="A0A8J7F8C8"/>
<gene>
    <name evidence="4" type="primary">pilV</name>
    <name evidence="4" type="ORF">IOQ59_06965</name>
</gene>
<dbReference type="Pfam" id="PF07963">
    <property type="entry name" value="N_methyl"/>
    <property type="match status" value="1"/>
</dbReference>
<evidence type="ECO:0000256" key="2">
    <source>
        <dbReference type="SAM" id="Phobius"/>
    </source>
</evidence>
<evidence type="ECO:0000259" key="3">
    <source>
        <dbReference type="Pfam" id="PF22150"/>
    </source>
</evidence>
<dbReference type="NCBIfam" id="TIGR02523">
    <property type="entry name" value="type_IV_pilV"/>
    <property type="match status" value="1"/>
</dbReference>
<dbReference type="Pfam" id="PF22150">
    <property type="entry name" value="Tt1218-like"/>
    <property type="match status" value="1"/>
</dbReference>
<dbReference type="RefSeq" id="WP_193952551.1">
    <property type="nucleotide sequence ID" value="NZ_JADEYS010000005.1"/>
</dbReference>
<reference evidence="4" key="1">
    <citation type="submission" date="2020-10" db="EMBL/GenBank/DDBJ databases">
        <title>Bacterium isolated from coastal waters sediment.</title>
        <authorList>
            <person name="Chen R.-J."/>
            <person name="Lu D.-C."/>
            <person name="Zhu K.-L."/>
            <person name="Du Z.-J."/>
        </authorList>
    </citation>
    <scope>NUCLEOTIDE SEQUENCE</scope>
    <source>
        <strain evidence="4">N1Y112</strain>
    </source>
</reference>
<protein>
    <submittedName>
        <fullName evidence="4">Type IV pilus modification protein PilV</fullName>
    </submittedName>
</protein>
<feature type="region of interest" description="Disordered" evidence="1">
    <location>
        <begin position="120"/>
        <end position="139"/>
    </location>
</feature>
<organism evidence="4 5">
    <name type="scientific">Pontibacterium sinense</name>
    <dbReference type="NCBI Taxonomy" id="2781979"/>
    <lineage>
        <taxon>Bacteria</taxon>
        <taxon>Pseudomonadati</taxon>
        <taxon>Pseudomonadota</taxon>
        <taxon>Gammaproteobacteria</taxon>
        <taxon>Oceanospirillales</taxon>
        <taxon>Oceanospirillaceae</taxon>
        <taxon>Pontibacterium</taxon>
    </lineage>
</organism>